<dbReference type="GO" id="GO:0070897">
    <property type="term" value="P:transcription preinitiation complex assembly"/>
    <property type="evidence" value="ECO:0007669"/>
    <property type="project" value="InterPro"/>
</dbReference>
<proteinExistence type="inferred from homology"/>
<feature type="domain" description="Cyclin-like" evidence="11">
    <location>
        <begin position="184"/>
        <end position="273"/>
    </location>
</feature>
<evidence type="ECO:0000256" key="8">
    <source>
        <dbReference type="ARBA" id="ARBA00023163"/>
    </source>
</evidence>
<keyword evidence="8" id="KW-0804">Transcription</keyword>
<keyword evidence="6" id="KW-0805">Transcription regulation</keyword>
<dbReference type="GO" id="GO:0001006">
    <property type="term" value="F:RNA polymerase III type 3 promoter sequence-specific DNA binding"/>
    <property type="evidence" value="ECO:0000318"/>
    <property type="project" value="GO_Central"/>
</dbReference>
<dbReference type="FunFam" id="1.10.472.10:FF:000066">
    <property type="entry name" value="Transcription factor IIIB subunit"/>
    <property type="match status" value="1"/>
</dbReference>
<dbReference type="Proteomes" id="UP000017836">
    <property type="component" value="Unassembled WGS sequence"/>
</dbReference>
<gene>
    <name evidence="12" type="ORF">AMTR_s00004p00092300</name>
</gene>
<dbReference type="eggNOG" id="KOG1598">
    <property type="taxonomic scope" value="Eukaryota"/>
</dbReference>
<dbReference type="InterPro" id="IPR036915">
    <property type="entry name" value="Cyclin-like_sf"/>
</dbReference>
<evidence type="ECO:0000256" key="9">
    <source>
        <dbReference type="ARBA" id="ARBA00023242"/>
    </source>
</evidence>
<feature type="domain" description="Cyclin-like" evidence="11">
    <location>
        <begin position="76"/>
        <end position="159"/>
    </location>
</feature>
<evidence type="ECO:0000256" key="3">
    <source>
        <dbReference type="ARBA" id="ARBA00022723"/>
    </source>
</evidence>
<evidence type="ECO:0000256" key="1">
    <source>
        <dbReference type="ARBA" id="ARBA00004123"/>
    </source>
</evidence>
<dbReference type="Gene3D" id="1.10.472.10">
    <property type="entry name" value="Cyclin-like"/>
    <property type="match status" value="2"/>
</dbReference>
<protein>
    <recommendedName>
        <fullName evidence="11">Cyclin-like domain-containing protein</fullName>
    </recommendedName>
</protein>
<sequence>MKPLNPPTAHDRFVISSGLGLFSICCNKCGRVIDSNYSTEAEFVKTAGGQSRLAGSFINTYERAGSREMTLRKGRYEIEEIITALSIDGGENTINQGHRLYTLAVDKNFTRGRRTKHVAAACLYIVCRHEKKPFLLIDFSDFLQINVYVLGAVFLQLAKLLSLQEHPIVQKPVDPSFFIQRFTARLVEYSTRNTSGAAYQFKKNNKISNTALNIVASMKRDWLQTGRKPSGLCGAALYIAANSYGIKCSKSDVIRVVHICEATLTKRLIEFENTESGSLTLEEFNTMAEELRFSCPPPIPKKNEMSDVLCEHKGSGLPHFAHGLCEECYHEFWNISGGIQGGSEPPAFQRAEQQRMANGSADARDKESDVHIMDSERDIMHLLDDGAMESDSAINAKGTENEAAASRDSESVNESCSTECQEGKTHESGYASMSNPNIDNHHEKPEGSLPKDLSEHQVVDETAPNEFQEDPETDVLASDDESETLSDIDDLEVNGYIHNEEETRLKTIIWTEMNKEYLEEQAAKEAAAAAARAAYEADIANCHGDALELAKATAAAIAKMKKDKQQKRAEEARNATPAQTAAEATRQMLTKKKISSKINYEVLNKLFDEETPAKDEGKTQDGDAEEVPSSKRQRTKSSHGDSRAQKTKDENDRGFDTEALNDDNGYEEQHAGEDYGYENAQGYGNAEEGYGYGNAEEGYGYGTAEENVTVRRQFICKYTPWPAACKCAGPNSLYCGL</sequence>
<dbReference type="FunFam" id="1.10.472.10:FF:000007">
    <property type="entry name" value="Transcription factor IIIB 90 kDa subunit"/>
    <property type="match status" value="1"/>
</dbReference>
<dbReference type="InterPro" id="IPR011665">
    <property type="entry name" value="BRF1_TBP-bd_dom"/>
</dbReference>
<evidence type="ECO:0000256" key="6">
    <source>
        <dbReference type="ARBA" id="ARBA00023015"/>
    </source>
</evidence>
<reference evidence="13" key="1">
    <citation type="journal article" date="2013" name="Science">
        <title>The Amborella genome and the evolution of flowering plants.</title>
        <authorList>
            <consortium name="Amborella Genome Project"/>
        </authorList>
    </citation>
    <scope>NUCLEOTIDE SEQUENCE [LARGE SCALE GENOMIC DNA]</scope>
</reference>
<keyword evidence="4" id="KW-0863">Zinc-finger</keyword>
<feature type="compositionally biased region" description="Basic and acidic residues" evidence="10">
    <location>
        <begin position="638"/>
        <end position="656"/>
    </location>
</feature>
<dbReference type="Gramene" id="ERM93559">
    <property type="protein sequence ID" value="ERM93559"/>
    <property type="gene ID" value="AMTR_s00004p00092300"/>
</dbReference>
<dbReference type="OMA" id="EPPCKVM"/>
<dbReference type="GO" id="GO:0005634">
    <property type="term" value="C:nucleus"/>
    <property type="evidence" value="ECO:0000318"/>
    <property type="project" value="GO_Central"/>
</dbReference>
<evidence type="ECO:0000313" key="13">
    <source>
        <dbReference type="Proteomes" id="UP000017836"/>
    </source>
</evidence>
<dbReference type="InterPro" id="IPR013763">
    <property type="entry name" value="Cyclin-like_dom"/>
</dbReference>
<feature type="region of interest" description="Disordered" evidence="10">
    <location>
        <begin position="611"/>
        <end position="670"/>
    </location>
</feature>
<dbReference type="Pfam" id="PF07741">
    <property type="entry name" value="BRF1"/>
    <property type="match status" value="1"/>
</dbReference>
<keyword evidence="7" id="KW-0010">Activator</keyword>
<name>W1NDX7_AMBTC</name>
<dbReference type="GO" id="GO:0006383">
    <property type="term" value="P:transcription by RNA polymerase III"/>
    <property type="evidence" value="ECO:0000318"/>
    <property type="project" value="GO_Central"/>
</dbReference>
<feature type="region of interest" description="Disordered" evidence="10">
    <location>
        <begin position="463"/>
        <end position="482"/>
    </location>
</feature>
<keyword evidence="9" id="KW-0539">Nucleus</keyword>
<dbReference type="Pfam" id="PF00382">
    <property type="entry name" value="TFIIB"/>
    <property type="match status" value="2"/>
</dbReference>
<dbReference type="GO" id="GO:0017025">
    <property type="term" value="F:TBP-class protein binding"/>
    <property type="evidence" value="ECO:0007669"/>
    <property type="project" value="InterPro"/>
</dbReference>
<dbReference type="Gene3D" id="1.20.5.650">
    <property type="entry name" value="Single helix bin"/>
    <property type="match status" value="1"/>
</dbReference>
<feature type="region of interest" description="Disordered" evidence="10">
    <location>
        <begin position="564"/>
        <end position="584"/>
    </location>
</feature>
<dbReference type="GO" id="GO:0000995">
    <property type="term" value="F:RNA polymerase III general transcription initiation factor activity"/>
    <property type="evidence" value="ECO:0000318"/>
    <property type="project" value="GO_Central"/>
</dbReference>
<dbReference type="PRINTS" id="PR00685">
    <property type="entry name" value="TIFACTORIIB"/>
</dbReference>
<dbReference type="InterPro" id="IPR013150">
    <property type="entry name" value="TFIIB_cyclin"/>
</dbReference>
<keyword evidence="5" id="KW-0862">Zinc</keyword>
<comment type="subcellular location">
    <subcellularLocation>
        <location evidence="1">Nucleus</location>
    </subcellularLocation>
</comment>
<feature type="region of interest" description="Disordered" evidence="10">
    <location>
        <begin position="399"/>
        <end position="457"/>
    </location>
</feature>
<evidence type="ECO:0000259" key="11">
    <source>
        <dbReference type="SMART" id="SM00385"/>
    </source>
</evidence>
<dbReference type="PANTHER" id="PTHR11618">
    <property type="entry name" value="TRANSCRIPTION INITIATION FACTOR IIB-RELATED"/>
    <property type="match status" value="1"/>
</dbReference>
<dbReference type="CDD" id="cd20553">
    <property type="entry name" value="CYCLIN_TFIIIB90_rpt1"/>
    <property type="match status" value="1"/>
</dbReference>
<dbReference type="GO" id="GO:0006352">
    <property type="term" value="P:DNA-templated transcription initiation"/>
    <property type="evidence" value="ECO:0000318"/>
    <property type="project" value="GO_Central"/>
</dbReference>
<dbReference type="PANTHER" id="PTHR11618:SF4">
    <property type="entry name" value="TRANSCRIPTION FACTOR IIIB 90 KDA SUBUNIT"/>
    <property type="match status" value="1"/>
</dbReference>
<dbReference type="GO" id="GO:0000126">
    <property type="term" value="C:transcription factor TFIIIB complex"/>
    <property type="evidence" value="ECO:0000318"/>
    <property type="project" value="GO_Central"/>
</dbReference>
<dbReference type="AlphaFoldDB" id="W1NDX7"/>
<comment type="similarity">
    <text evidence="2">Belongs to the TFIIB family.</text>
</comment>
<dbReference type="SMART" id="SM00385">
    <property type="entry name" value="CYCLIN"/>
    <property type="match status" value="2"/>
</dbReference>
<feature type="compositionally biased region" description="Basic and acidic residues" evidence="10">
    <location>
        <begin position="611"/>
        <end position="621"/>
    </location>
</feature>
<dbReference type="SUPFAM" id="SSF47954">
    <property type="entry name" value="Cyclin-like"/>
    <property type="match status" value="2"/>
</dbReference>
<evidence type="ECO:0000256" key="4">
    <source>
        <dbReference type="ARBA" id="ARBA00022771"/>
    </source>
</evidence>
<evidence type="ECO:0000256" key="10">
    <source>
        <dbReference type="SAM" id="MobiDB-lite"/>
    </source>
</evidence>
<dbReference type="HOGENOM" id="CLU_010293_1_0_1"/>
<accession>W1NDX7</accession>
<evidence type="ECO:0000313" key="12">
    <source>
        <dbReference type="EMBL" id="ERM93559.1"/>
    </source>
</evidence>
<evidence type="ECO:0000256" key="7">
    <source>
        <dbReference type="ARBA" id="ARBA00023159"/>
    </source>
</evidence>
<keyword evidence="13" id="KW-1185">Reference proteome</keyword>
<evidence type="ECO:0000256" key="2">
    <source>
        <dbReference type="ARBA" id="ARBA00010857"/>
    </source>
</evidence>
<dbReference type="GO" id="GO:0008270">
    <property type="term" value="F:zinc ion binding"/>
    <property type="evidence" value="ECO:0007669"/>
    <property type="project" value="UniProtKB-KW"/>
</dbReference>
<keyword evidence="3" id="KW-0479">Metal-binding</keyword>
<dbReference type="InterPro" id="IPR000812">
    <property type="entry name" value="TFIIB"/>
</dbReference>
<dbReference type="CDD" id="cd20554">
    <property type="entry name" value="CYCLIN_TFIIIB90_rpt2"/>
    <property type="match status" value="1"/>
</dbReference>
<evidence type="ECO:0000256" key="5">
    <source>
        <dbReference type="ARBA" id="ARBA00022833"/>
    </source>
</evidence>
<dbReference type="STRING" id="13333.W1NDX7"/>
<organism evidence="12 13">
    <name type="scientific">Amborella trichopoda</name>
    <dbReference type="NCBI Taxonomy" id="13333"/>
    <lineage>
        <taxon>Eukaryota</taxon>
        <taxon>Viridiplantae</taxon>
        <taxon>Streptophyta</taxon>
        <taxon>Embryophyta</taxon>
        <taxon>Tracheophyta</taxon>
        <taxon>Spermatophyta</taxon>
        <taxon>Magnoliopsida</taxon>
        <taxon>Amborellales</taxon>
        <taxon>Amborellaceae</taxon>
        <taxon>Amborella</taxon>
    </lineage>
</organism>
<dbReference type="EMBL" id="KI397628">
    <property type="protein sequence ID" value="ERM93559.1"/>
    <property type="molecule type" value="Genomic_DNA"/>
</dbReference>
<feature type="compositionally biased region" description="Acidic residues" evidence="10">
    <location>
        <begin position="467"/>
        <end position="482"/>
    </location>
</feature>
<dbReference type="GO" id="GO:0097550">
    <property type="term" value="C:transcription preinitiation complex"/>
    <property type="evidence" value="ECO:0000318"/>
    <property type="project" value="GO_Central"/>
</dbReference>